<dbReference type="Proteomes" id="UP001149165">
    <property type="component" value="Unassembled WGS sequence"/>
</dbReference>
<evidence type="ECO:0000256" key="1">
    <source>
        <dbReference type="SAM" id="MobiDB-lite"/>
    </source>
</evidence>
<comment type="caution">
    <text evidence="3">The sequence shown here is derived from an EMBL/GenBank/DDBJ whole genome shotgun (WGS) entry which is preliminary data.</text>
</comment>
<protein>
    <recommendedName>
        <fullName evidence="2">Clr5 domain-containing protein</fullName>
    </recommendedName>
</protein>
<evidence type="ECO:0000259" key="2">
    <source>
        <dbReference type="Pfam" id="PF14420"/>
    </source>
</evidence>
<dbReference type="EMBL" id="JAPQKH010000005">
    <property type="protein sequence ID" value="KAJ5097709.1"/>
    <property type="molecule type" value="Genomic_DNA"/>
</dbReference>
<dbReference type="PANTHER" id="PTHR38788:SF3">
    <property type="entry name" value="CLR5 DOMAIN-CONTAINING PROTEIN"/>
    <property type="match status" value="1"/>
</dbReference>
<feature type="region of interest" description="Disordered" evidence="1">
    <location>
        <begin position="240"/>
        <end position="277"/>
    </location>
</feature>
<sequence length="380" mass="43357">MEQYPTPSMTLSPQPQPQSQSQSPSNSTGSSTGLFRPRRSDDWQQYREVIEQLYRSDQLKLRDVKRIMEKQYKFVASEKQYKDRLASWNVRKNIKAAEIQVMLRKKQKRAARGKATAFRRAGQVVDKKRITRFVRRHPGDWATPRDKDAELQSPEPSRSLKEAPAAWPMLYKPSLLMQLATETPSDMSCYTPEPEEEAATPVSPQDIQSPTRETPPYPLNYDPNNIATIPDLVMDDEQYPMSARSHSHSHSHPHPHPNQQPRPVYHPAELSHPIPHPTVLPMLHQPAHSSIHPIHTPVYHPAVTAPPAPAAPPVQTHREDVDAPGEVVPPHEEWGRMDVLDTFQTRLEGLQKTLHQTMSPWARDQDPNNQEINHHEGLGL</sequence>
<feature type="region of interest" description="Disordered" evidence="1">
    <location>
        <begin position="184"/>
        <end position="221"/>
    </location>
</feature>
<keyword evidence="4" id="KW-1185">Reference proteome</keyword>
<gene>
    <name evidence="3" type="ORF">N7456_008430</name>
</gene>
<dbReference type="Pfam" id="PF14420">
    <property type="entry name" value="Clr5"/>
    <property type="match status" value="1"/>
</dbReference>
<feature type="compositionally biased region" description="Polar residues" evidence="1">
    <location>
        <begin position="202"/>
        <end position="212"/>
    </location>
</feature>
<reference evidence="3" key="2">
    <citation type="journal article" date="2023" name="IMA Fungus">
        <title>Comparative genomic study of the Penicillium genus elucidates a diverse pangenome and 15 lateral gene transfer events.</title>
        <authorList>
            <person name="Petersen C."/>
            <person name="Sorensen T."/>
            <person name="Nielsen M.R."/>
            <person name="Sondergaard T.E."/>
            <person name="Sorensen J.L."/>
            <person name="Fitzpatrick D.A."/>
            <person name="Frisvad J.C."/>
            <person name="Nielsen K.L."/>
        </authorList>
    </citation>
    <scope>NUCLEOTIDE SEQUENCE</scope>
    <source>
        <strain evidence="3">IBT 30069</strain>
    </source>
</reference>
<proteinExistence type="predicted"/>
<feature type="compositionally biased region" description="Low complexity" evidence="1">
    <location>
        <begin position="1"/>
        <end position="32"/>
    </location>
</feature>
<organism evidence="3 4">
    <name type="scientific">Penicillium angulare</name>
    <dbReference type="NCBI Taxonomy" id="116970"/>
    <lineage>
        <taxon>Eukaryota</taxon>
        <taxon>Fungi</taxon>
        <taxon>Dikarya</taxon>
        <taxon>Ascomycota</taxon>
        <taxon>Pezizomycotina</taxon>
        <taxon>Eurotiomycetes</taxon>
        <taxon>Eurotiomycetidae</taxon>
        <taxon>Eurotiales</taxon>
        <taxon>Aspergillaceae</taxon>
        <taxon>Penicillium</taxon>
    </lineage>
</organism>
<feature type="region of interest" description="Disordered" evidence="1">
    <location>
        <begin position="1"/>
        <end position="40"/>
    </location>
</feature>
<dbReference type="InterPro" id="IPR025676">
    <property type="entry name" value="Clr5_dom"/>
</dbReference>
<dbReference type="AlphaFoldDB" id="A0A9W9K953"/>
<evidence type="ECO:0000313" key="3">
    <source>
        <dbReference type="EMBL" id="KAJ5097709.1"/>
    </source>
</evidence>
<feature type="region of interest" description="Disordered" evidence="1">
    <location>
        <begin position="305"/>
        <end position="331"/>
    </location>
</feature>
<dbReference type="PANTHER" id="PTHR38788">
    <property type="entry name" value="CLR5 DOMAIN-CONTAINING PROTEIN"/>
    <property type="match status" value="1"/>
</dbReference>
<evidence type="ECO:0000313" key="4">
    <source>
        <dbReference type="Proteomes" id="UP001149165"/>
    </source>
</evidence>
<feature type="region of interest" description="Disordered" evidence="1">
    <location>
        <begin position="138"/>
        <end position="162"/>
    </location>
</feature>
<feature type="compositionally biased region" description="Basic and acidic residues" evidence="1">
    <location>
        <begin position="138"/>
        <end position="150"/>
    </location>
</feature>
<accession>A0A9W9K953</accession>
<feature type="region of interest" description="Disordered" evidence="1">
    <location>
        <begin position="360"/>
        <end position="380"/>
    </location>
</feature>
<name>A0A9W9K953_9EURO</name>
<feature type="domain" description="Clr5" evidence="2">
    <location>
        <begin position="40"/>
        <end position="92"/>
    </location>
</feature>
<dbReference type="OrthoDB" id="539213at2759"/>
<reference evidence="3" key="1">
    <citation type="submission" date="2022-11" db="EMBL/GenBank/DDBJ databases">
        <authorList>
            <person name="Petersen C."/>
        </authorList>
    </citation>
    <scope>NUCLEOTIDE SEQUENCE</scope>
    <source>
        <strain evidence="3">IBT 30069</strain>
    </source>
</reference>
<feature type="compositionally biased region" description="Basic residues" evidence="1">
    <location>
        <begin position="245"/>
        <end position="255"/>
    </location>
</feature>